<dbReference type="AlphaFoldDB" id="A0AA37XBE2"/>
<proteinExistence type="predicted"/>
<dbReference type="Gene3D" id="3.20.20.140">
    <property type="entry name" value="Metal-dependent hydrolases"/>
    <property type="match status" value="1"/>
</dbReference>
<dbReference type="EMBL" id="BSUM01000001">
    <property type="protein sequence ID" value="GMA30884.1"/>
    <property type="molecule type" value="Genomic_DNA"/>
</dbReference>
<dbReference type="PANTHER" id="PTHR21240:SF19">
    <property type="entry name" value="CATALYTIC_ HYDROLASE"/>
    <property type="match status" value="1"/>
</dbReference>
<protein>
    <recommendedName>
        <fullName evidence="2">Amidohydrolase-related domain-containing protein</fullName>
    </recommendedName>
</protein>
<organism evidence="3 4">
    <name type="scientific">Litorihabitans aurantiacus</name>
    <dbReference type="NCBI Taxonomy" id="1930061"/>
    <lineage>
        <taxon>Bacteria</taxon>
        <taxon>Bacillati</taxon>
        <taxon>Actinomycetota</taxon>
        <taxon>Actinomycetes</taxon>
        <taxon>Micrococcales</taxon>
        <taxon>Beutenbergiaceae</taxon>
        <taxon>Litorihabitans</taxon>
    </lineage>
</organism>
<reference evidence="3" key="2">
    <citation type="submission" date="2023-02" db="EMBL/GenBank/DDBJ databases">
        <authorList>
            <person name="Sun Q."/>
            <person name="Mori K."/>
        </authorList>
    </citation>
    <scope>NUCLEOTIDE SEQUENCE</scope>
    <source>
        <strain evidence="3">NBRC 112290</strain>
    </source>
</reference>
<evidence type="ECO:0000313" key="4">
    <source>
        <dbReference type="Proteomes" id="UP001157161"/>
    </source>
</evidence>
<dbReference type="GO" id="GO:0016831">
    <property type="term" value="F:carboxy-lyase activity"/>
    <property type="evidence" value="ECO:0007669"/>
    <property type="project" value="InterPro"/>
</dbReference>
<feature type="domain" description="Amidohydrolase-related" evidence="2">
    <location>
        <begin position="76"/>
        <end position="290"/>
    </location>
</feature>
<keyword evidence="1" id="KW-0456">Lyase</keyword>
<dbReference type="InterPro" id="IPR032465">
    <property type="entry name" value="ACMSD"/>
</dbReference>
<evidence type="ECO:0000256" key="1">
    <source>
        <dbReference type="ARBA" id="ARBA00023239"/>
    </source>
</evidence>
<dbReference type="PANTHER" id="PTHR21240">
    <property type="entry name" value="2-AMINO-3-CARBOXYLMUCONATE-6-SEMIALDEHYDE DECARBOXYLASE"/>
    <property type="match status" value="1"/>
</dbReference>
<dbReference type="GO" id="GO:0016787">
    <property type="term" value="F:hydrolase activity"/>
    <property type="evidence" value="ECO:0007669"/>
    <property type="project" value="InterPro"/>
</dbReference>
<dbReference type="SUPFAM" id="SSF51556">
    <property type="entry name" value="Metallo-dependent hydrolases"/>
    <property type="match status" value="1"/>
</dbReference>
<reference evidence="3" key="1">
    <citation type="journal article" date="2014" name="Int. J. Syst. Evol. Microbiol.">
        <title>Complete genome sequence of Corynebacterium casei LMG S-19264T (=DSM 44701T), isolated from a smear-ripened cheese.</title>
        <authorList>
            <consortium name="US DOE Joint Genome Institute (JGI-PGF)"/>
            <person name="Walter F."/>
            <person name="Albersmeier A."/>
            <person name="Kalinowski J."/>
            <person name="Ruckert C."/>
        </authorList>
    </citation>
    <scope>NUCLEOTIDE SEQUENCE</scope>
    <source>
        <strain evidence="3">NBRC 112290</strain>
    </source>
</reference>
<evidence type="ECO:0000259" key="2">
    <source>
        <dbReference type="Pfam" id="PF04909"/>
    </source>
</evidence>
<dbReference type="Proteomes" id="UP001157161">
    <property type="component" value="Unassembled WGS sequence"/>
</dbReference>
<dbReference type="InterPro" id="IPR006680">
    <property type="entry name" value="Amidohydro-rel"/>
</dbReference>
<comment type="caution">
    <text evidence="3">The sequence shown here is derived from an EMBL/GenBank/DDBJ whole genome shotgun (WGS) entry which is preliminary data.</text>
</comment>
<dbReference type="RefSeq" id="WP_284249635.1">
    <property type="nucleotide sequence ID" value="NZ_BSUM01000001.1"/>
</dbReference>
<dbReference type="Pfam" id="PF04909">
    <property type="entry name" value="Amidohydro_2"/>
    <property type="match status" value="1"/>
</dbReference>
<evidence type="ECO:0000313" key="3">
    <source>
        <dbReference type="EMBL" id="GMA30884.1"/>
    </source>
</evidence>
<dbReference type="InterPro" id="IPR032466">
    <property type="entry name" value="Metal_Hydrolase"/>
</dbReference>
<gene>
    <name evidence="3" type="ORF">GCM10025875_08760</name>
</gene>
<name>A0AA37XBE2_9MICO</name>
<keyword evidence="4" id="KW-1185">Reference proteome</keyword>
<sequence length="290" mass="31772">MSTPEQTDAPWAIDVVVNPFTPEIVASRPAWTSSFIGGKIGADAAVAGVSTEDYLAKMDRAGIERSFLVAAKLGPATDATAFHLEVERVAAIVERHPDRFSGLVGLDPTAGMSELRHLERAVRELGFVGAHSYPHWFGLAPDDARYYPIYAKCCELDVPIQLQVGHCLRYDDARPLRSVGRPITLDTVACHFPELKLVGIHTGWPWTEEMVAVSYKHPNVYIGIDAYAPRHLDASLVHFANTFGRGKVLFGTDFPVIDPERAVAEVADLGLRDASHRALMREAAVDLYGL</sequence>
<accession>A0AA37XBE2</accession>